<dbReference type="AlphaFoldDB" id="A0A3M7PMB5"/>
<feature type="signal peptide" evidence="1">
    <location>
        <begin position="1"/>
        <end position="23"/>
    </location>
</feature>
<comment type="caution">
    <text evidence="2">The sequence shown here is derived from an EMBL/GenBank/DDBJ whole genome shotgun (WGS) entry which is preliminary data.</text>
</comment>
<feature type="chain" id="PRO_5017982641" evidence="1">
    <location>
        <begin position="24"/>
        <end position="86"/>
    </location>
</feature>
<accession>A0A3M7PMB5</accession>
<evidence type="ECO:0000313" key="2">
    <source>
        <dbReference type="EMBL" id="RNA00267.1"/>
    </source>
</evidence>
<dbReference type="Proteomes" id="UP000276133">
    <property type="component" value="Unassembled WGS sequence"/>
</dbReference>
<proteinExistence type="predicted"/>
<reference evidence="2 3" key="1">
    <citation type="journal article" date="2018" name="Sci. Rep.">
        <title>Genomic signatures of local adaptation to the degree of environmental predictability in rotifers.</title>
        <authorList>
            <person name="Franch-Gras L."/>
            <person name="Hahn C."/>
            <person name="Garcia-Roger E.M."/>
            <person name="Carmona M.J."/>
            <person name="Serra M."/>
            <person name="Gomez A."/>
        </authorList>
    </citation>
    <scope>NUCLEOTIDE SEQUENCE [LARGE SCALE GENOMIC DNA]</scope>
    <source>
        <strain evidence="2">HYR1</strain>
    </source>
</reference>
<organism evidence="2 3">
    <name type="scientific">Brachionus plicatilis</name>
    <name type="common">Marine rotifer</name>
    <name type="synonym">Brachionus muelleri</name>
    <dbReference type="NCBI Taxonomy" id="10195"/>
    <lineage>
        <taxon>Eukaryota</taxon>
        <taxon>Metazoa</taxon>
        <taxon>Spiralia</taxon>
        <taxon>Gnathifera</taxon>
        <taxon>Rotifera</taxon>
        <taxon>Eurotatoria</taxon>
        <taxon>Monogononta</taxon>
        <taxon>Pseudotrocha</taxon>
        <taxon>Ploima</taxon>
        <taxon>Brachionidae</taxon>
        <taxon>Brachionus</taxon>
    </lineage>
</organism>
<evidence type="ECO:0000256" key="1">
    <source>
        <dbReference type="SAM" id="SignalP"/>
    </source>
</evidence>
<dbReference type="OrthoDB" id="10193259at2759"/>
<dbReference type="EMBL" id="REGN01009845">
    <property type="protein sequence ID" value="RNA00267.1"/>
    <property type="molecule type" value="Genomic_DNA"/>
</dbReference>
<name>A0A3M7PMB5_BRAPC</name>
<protein>
    <submittedName>
        <fullName evidence="2">Uncharacterized protein</fullName>
    </submittedName>
</protein>
<evidence type="ECO:0000313" key="3">
    <source>
        <dbReference type="Proteomes" id="UP000276133"/>
    </source>
</evidence>
<sequence>MNFAQKIVIWIFLVGFLVNDSQQRPPINSDFVNGPWARIGKRAGTSVCNYWNRVDLSESIKGVQLVKCIAEWKAKQLGNLTDDEND</sequence>
<keyword evidence="1" id="KW-0732">Signal</keyword>
<keyword evidence="3" id="KW-1185">Reference proteome</keyword>
<gene>
    <name evidence="2" type="ORF">BpHYR1_045674</name>
</gene>